<dbReference type="SUPFAM" id="SSF53623">
    <property type="entry name" value="MurD-like peptide ligases, catalytic domain"/>
    <property type="match status" value="1"/>
</dbReference>
<dbReference type="Gene3D" id="3.40.1190.10">
    <property type="entry name" value="Mur-like, catalytic domain"/>
    <property type="match status" value="1"/>
</dbReference>
<evidence type="ECO:0000256" key="4">
    <source>
        <dbReference type="ARBA" id="ARBA00005150"/>
    </source>
</evidence>
<dbReference type="SUPFAM" id="SSF53244">
    <property type="entry name" value="MurD-like peptide ligases, peptide-binding domain"/>
    <property type="match status" value="1"/>
</dbReference>
<dbReference type="GeneID" id="106814968"/>
<evidence type="ECO:0000256" key="2">
    <source>
        <dbReference type="ARBA" id="ARBA00004305"/>
    </source>
</evidence>
<dbReference type="Proteomes" id="UP000695022">
    <property type="component" value="Unplaced"/>
</dbReference>
<keyword evidence="14" id="KW-0496">Mitochondrion</keyword>
<comment type="cofactor">
    <cofactor evidence="17">
        <name>a monovalent cation</name>
        <dbReference type="ChEBI" id="CHEBI:60242"/>
    </cofactor>
    <text evidence="17">A monovalent cation.</text>
</comment>
<protein>
    <recommendedName>
        <fullName evidence="17">Folylpolyglutamate synthase</fullName>
        <ecNumber evidence="17">6.3.2.17</ecNumber>
    </recommendedName>
    <alternativeName>
        <fullName evidence="17">Folylpoly-gamma-glutamate synthetase</fullName>
    </alternativeName>
    <alternativeName>
        <fullName evidence="17">Tetrahydrofolylpolyglutamate synthase</fullName>
    </alternativeName>
</protein>
<keyword evidence="11" id="KW-0999">Mitochondrion inner membrane</keyword>
<evidence type="ECO:0000256" key="11">
    <source>
        <dbReference type="ARBA" id="ARBA00022792"/>
    </source>
</evidence>
<dbReference type="PROSITE" id="PS01012">
    <property type="entry name" value="FOLYLPOLYGLU_SYNT_2"/>
    <property type="match status" value="1"/>
</dbReference>
<comment type="subcellular location">
    <subcellularLocation>
        <location evidence="3">Cytoplasm</location>
    </subcellularLocation>
    <subcellularLocation>
        <location evidence="1">Mitochondrion inner membrane</location>
    </subcellularLocation>
    <subcellularLocation>
        <location evidence="2">Mitochondrion matrix</location>
    </subcellularLocation>
</comment>
<feature type="region of interest" description="Disordered" evidence="18">
    <location>
        <begin position="457"/>
        <end position="478"/>
    </location>
</feature>
<evidence type="ECO:0000256" key="10">
    <source>
        <dbReference type="ARBA" id="ARBA00022741"/>
    </source>
</evidence>
<evidence type="ECO:0000256" key="17">
    <source>
        <dbReference type="PIRNR" id="PIRNR038895"/>
    </source>
</evidence>
<evidence type="ECO:0000256" key="8">
    <source>
        <dbReference type="ARBA" id="ARBA00022598"/>
    </source>
</evidence>
<dbReference type="InterPro" id="IPR036615">
    <property type="entry name" value="Mur_ligase_C_dom_sf"/>
</dbReference>
<keyword evidence="7 17" id="KW-0554">One-carbon metabolism</keyword>
<keyword evidence="13" id="KW-0460">Magnesium</keyword>
<comment type="similarity">
    <text evidence="5 17">Belongs to the folylpolyglutamate synthase family.</text>
</comment>
<evidence type="ECO:0000256" key="13">
    <source>
        <dbReference type="ARBA" id="ARBA00022842"/>
    </source>
</evidence>
<evidence type="ECO:0000313" key="20">
    <source>
        <dbReference type="RefSeq" id="XP_014674851.1"/>
    </source>
</evidence>
<keyword evidence="8 17" id="KW-0436">Ligase</keyword>
<dbReference type="EC" id="6.3.2.17" evidence="17"/>
<evidence type="ECO:0000256" key="3">
    <source>
        <dbReference type="ARBA" id="ARBA00004496"/>
    </source>
</evidence>
<keyword evidence="15" id="KW-0472">Membrane</keyword>
<proteinExistence type="inferred from homology"/>
<evidence type="ECO:0000256" key="6">
    <source>
        <dbReference type="ARBA" id="ARBA00022490"/>
    </source>
</evidence>
<evidence type="ECO:0000256" key="12">
    <source>
        <dbReference type="ARBA" id="ARBA00022840"/>
    </source>
</evidence>
<sequence>MHTKGRYEDAIRCLNSLQTNAETLARIRKEGGRDVQRNIPDMITFAQRAGITLDALDKLNVIHVSGTKGKGSTCAFTESILRQYGYKTGLFTSPHLVETRERIRINGLPIEKKLFASYFFEVYNRLINTKNQHDPEVGMPAYFRFLTLMSLYVFVEQKVDVAILECGIGGTYDCTNIVRKPVVCGVSSLGIDHVSLLGDTVEKIAWHKAGIFKDDVAAVTVPQPAGPMQVLSERARELGARLTLAPDIHTYDRERAPPQLGLAGDMQLWNASLALQLCKVWLEARHQGCGDRRGVGGQRQNQVNGTRDKVQTAPTFPITTEFSEGLKNCFWPGRAQTLRRSRVTYFLDGAHTASSMETCARWFKAAAKEEASRHKGSVCNVLMFNSGGDRLPSSLLAPIAHCHFDCVIFCPNRVNLAMDPSSDQSNFTVSADSVMSRCHEHKNVYLKLIARRDLAALRPDPPPPGADGGAPCSPEQSEDGVTTAIFPCIAHALRWVVGERDAHILV</sequence>
<dbReference type="InterPro" id="IPR023600">
    <property type="entry name" value="Folylpolyglutamate_synth_euk"/>
</dbReference>
<organism evidence="19 20">
    <name type="scientific">Priapulus caudatus</name>
    <name type="common">Priapulid worm</name>
    <dbReference type="NCBI Taxonomy" id="37621"/>
    <lineage>
        <taxon>Eukaryota</taxon>
        <taxon>Metazoa</taxon>
        <taxon>Ecdysozoa</taxon>
        <taxon>Scalidophora</taxon>
        <taxon>Priapulida</taxon>
        <taxon>Priapulimorpha</taxon>
        <taxon>Priapulimorphida</taxon>
        <taxon>Priapulidae</taxon>
        <taxon>Priapulus</taxon>
    </lineage>
</organism>
<evidence type="ECO:0000256" key="14">
    <source>
        <dbReference type="ARBA" id="ARBA00023128"/>
    </source>
</evidence>
<evidence type="ECO:0000256" key="7">
    <source>
        <dbReference type="ARBA" id="ARBA00022563"/>
    </source>
</evidence>
<dbReference type="InterPro" id="IPR036565">
    <property type="entry name" value="Mur-like_cat_sf"/>
</dbReference>
<evidence type="ECO:0000256" key="18">
    <source>
        <dbReference type="SAM" id="MobiDB-lite"/>
    </source>
</evidence>
<dbReference type="InterPro" id="IPR018109">
    <property type="entry name" value="Folylpolyglutamate_synth_CS"/>
</dbReference>
<comment type="pathway">
    <text evidence="4 17">Cofactor biosynthesis; tetrahydrofolylpolyglutamate biosynthesis.</text>
</comment>
<accession>A0ABM1ERN0</accession>
<keyword evidence="9" id="KW-0479">Metal-binding</keyword>
<dbReference type="Gene3D" id="3.90.190.20">
    <property type="entry name" value="Mur ligase, C-terminal domain"/>
    <property type="match status" value="1"/>
</dbReference>
<dbReference type="PIRSF" id="PIRSF038895">
    <property type="entry name" value="FPGS"/>
    <property type="match status" value="1"/>
</dbReference>
<keyword evidence="10" id="KW-0547">Nucleotide-binding</keyword>
<evidence type="ECO:0000256" key="1">
    <source>
        <dbReference type="ARBA" id="ARBA00004273"/>
    </source>
</evidence>
<reference evidence="20" key="1">
    <citation type="submission" date="2025-08" db="UniProtKB">
        <authorList>
            <consortium name="RefSeq"/>
        </authorList>
    </citation>
    <scope>IDENTIFICATION</scope>
</reference>
<evidence type="ECO:0000256" key="15">
    <source>
        <dbReference type="ARBA" id="ARBA00023136"/>
    </source>
</evidence>
<gene>
    <name evidence="20" type="primary">LOC106814968</name>
</gene>
<keyword evidence="12" id="KW-0067">ATP-binding</keyword>
<evidence type="ECO:0000313" key="19">
    <source>
        <dbReference type="Proteomes" id="UP000695022"/>
    </source>
</evidence>
<dbReference type="RefSeq" id="XP_014674851.1">
    <property type="nucleotide sequence ID" value="XM_014819365.1"/>
</dbReference>
<dbReference type="PANTHER" id="PTHR11136:SF5">
    <property type="entry name" value="FOLYLPOLYGLUTAMATE SYNTHASE, MITOCHONDRIAL"/>
    <property type="match status" value="1"/>
</dbReference>
<comment type="function">
    <text evidence="17">Catalyzes conversion of folates to polyglutamate derivatives allowing concentration of folate compounds in the cell and the intracellular retention of these cofactors, which are important substrates for most of the folate-dependent enzymes that are involved in one-carbon transfer reactions involved in purine, pyrimidine and amino acid synthesis.</text>
</comment>
<evidence type="ECO:0000256" key="9">
    <source>
        <dbReference type="ARBA" id="ARBA00022723"/>
    </source>
</evidence>
<dbReference type="InterPro" id="IPR001645">
    <property type="entry name" value="Folylpolyglutamate_synth"/>
</dbReference>
<evidence type="ECO:0000256" key="16">
    <source>
        <dbReference type="ARBA" id="ARBA00047493"/>
    </source>
</evidence>
<comment type="catalytic activity">
    <reaction evidence="16 17">
        <text>(6S)-5,6,7,8-tetrahydrofolyl-(gamma-L-Glu)(n) + L-glutamate + ATP = (6S)-5,6,7,8-tetrahydrofolyl-(gamma-L-Glu)(n+1) + ADP + phosphate + H(+)</text>
        <dbReference type="Rhea" id="RHEA:10580"/>
        <dbReference type="Rhea" id="RHEA-COMP:14738"/>
        <dbReference type="Rhea" id="RHEA-COMP:14740"/>
        <dbReference type="ChEBI" id="CHEBI:15378"/>
        <dbReference type="ChEBI" id="CHEBI:29985"/>
        <dbReference type="ChEBI" id="CHEBI:30616"/>
        <dbReference type="ChEBI" id="CHEBI:43474"/>
        <dbReference type="ChEBI" id="CHEBI:141005"/>
        <dbReference type="ChEBI" id="CHEBI:456216"/>
        <dbReference type="EC" id="6.3.2.17"/>
    </reaction>
</comment>
<keyword evidence="6" id="KW-0963">Cytoplasm</keyword>
<dbReference type="PANTHER" id="PTHR11136">
    <property type="entry name" value="FOLYLPOLYGLUTAMATE SYNTHASE-RELATED"/>
    <property type="match status" value="1"/>
</dbReference>
<keyword evidence="19" id="KW-1185">Reference proteome</keyword>
<name>A0ABM1ERN0_PRICU</name>
<evidence type="ECO:0000256" key="5">
    <source>
        <dbReference type="ARBA" id="ARBA00008276"/>
    </source>
</evidence>
<dbReference type="NCBIfam" id="TIGR01499">
    <property type="entry name" value="folC"/>
    <property type="match status" value="1"/>
</dbReference>
<dbReference type="PROSITE" id="PS01011">
    <property type="entry name" value="FOLYLPOLYGLU_SYNT_1"/>
    <property type="match status" value="1"/>
</dbReference>